<name>A0ABT1M0A1_9MYCO</name>
<dbReference type="PANTHER" id="PTHR46696">
    <property type="entry name" value="P450, PUTATIVE (EUROFUNG)-RELATED"/>
    <property type="match status" value="1"/>
</dbReference>
<dbReference type="InterPro" id="IPR001128">
    <property type="entry name" value="Cyt_P450"/>
</dbReference>
<feature type="region of interest" description="Disordered" evidence="8">
    <location>
        <begin position="1"/>
        <end position="23"/>
    </location>
</feature>
<gene>
    <name evidence="9" type="ORF">NM203_10315</name>
</gene>
<reference evidence="9 10" key="1">
    <citation type="submission" date="2022-06" db="EMBL/GenBank/DDBJ databases">
        <title>Mycolicibacterium sp. CAU 1645 isolated from seawater.</title>
        <authorList>
            <person name="Kim W."/>
        </authorList>
    </citation>
    <scope>NUCLEOTIDE SEQUENCE [LARGE SCALE GENOMIC DNA]</scope>
    <source>
        <strain evidence="9 10">CAU 1645</strain>
    </source>
</reference>
<organism evidence="9 10">
    <name type="scientific">Mycolicibacterium arenosum</name>
    <dbReference type="NCBI Taxonomy" id="2952157"/>
    <lineage>
        <taxon>Bacteria</taxon>
        <taxon>Bacillati</taxon>
        <taxon>Actinomycetota</taxon>
        <taxon>Actinomycetes</taxon>
        <taxon>Mycobacteriales</taxon>
        <taxon>Mycobacteriaceae</taxon>
        <taxon>Mycolicibacterium</taxon>
    </lineage>
</organism>
<accession>A0ABT1M0A1</accession>
<dbReference type="CDD" id="cd11033">
    <property type="entry name" value="CYP142-like"/>
    <property type="match status" value="1"/>
</dbReference>
<dbReference type="PRINTS" id="PR00359">
    <property type="entry name" value="BP450"/>
</dbReference>
<evidence type="ECO:0000256" key="5">
    <source>
        <dbReference type="ARBA" id="ARBA00023002"/>
    </source>
</evidence>
<proteinExistence type="inferred from homology"/>
<evidence type="ECO:0000256" key="7">
    <source>
        <dbReference type="ARBA" id="ARBA00023033"/>
    </source>
</evidence>
<evidence type="ECO:0000256" key="2">
    <source>
        <dbReference type="ARBA" id="ARBA00010617"/>
    </source>
</evidence>
<dbReference type="Pfam" id="PF00067">
    <property type="entry name" value="p450"/>
    <property type="match status" value="1"/>
</dbReference>
<evidence type="ECO:0000256" key="3">
    <source>
        <dbReference type="ARBA" id="ARBA00022617"/>
    </source>
</evidence>
<evidence type="ECO:0000256" key="4">
    <source>
        <dbReference type="ARBA" id="ARBA00022723"/>
    </source>
</evidence>
<keyword evidence="10" id="KW-1185">Reference proteome</keyword>
<dbReference type="InterPro" id="IPR002397">
    <property type="entry name" value="Cyt_P450_B"/>
</dbReference>
<dbReference type="SUPFAM" id="SSF48264">
    <property type="entry name" value="Cytochrome P450"/>
    <property type="match status" value="1"/>
</dbReference>
<dbReference type="RefSeq" id="WP_255060390.1">
    <property type="nucleotide sequence ID" value="NZ_JANDBD010000004.1"/>
</dbReference>
<evidence type="ECO:0000256" key="8">
    <source>
        <dbReference type="SAM" id="MobiDB-lite"/>
    </source>
</evidence>
<keyword evidence="4" id="KW-0479">Metal-binding</keyword>
<dbReference type="EMBL" id="JANDBD010000004">
    <property type="protein sequence ID" value="MCP9272576.1"/>
    <property type="molecule type" value="Genomic_DNA"/>
</dbReference>
<sequence length="435" mass="47911">MMASTVSASRLTPRENGAPPPHVPLSDINLGSLEFWEWDDDLRDGAFATLRRESPVTFFGVAEFAGFPTGAGHWALTTYDDIRYASRHPEVFSSQPTSTALNDVPVEIAEFVGSMISLDDPRHLRLRGIVNRAFTPKMLARIEESVAVRAERLVTELIAGHPDGVADFVAEVAAPLPLQIICDMMGIPHEDEAKIFHLTSVILGAGDEEASGDLAEIVSAVTELAAYGMELAEARRAHPEHDLTTNLVEAEVDGERLSSAEIASFFILLSAAGNETTRNAISHGMVALTRYPDERATWWADFDNVAGTAVEEIVRWGSPVIFMRRNLTEDVELSGVRMKAGDKVSMWYNSANRDESRFADPWRFDVTRNPNPQVGYGGGGAHFCLGANLARREMRVLFRELHRRVPDIAAIEEPAILRSAFIHGIKRLPVAWGRA</sequence>
<comment type="cofactor">
    <cofactor evidence="1">
        <name>heme</name>
        <dbReference type="ChEBI" id="CHEBI:30413"/>
    </cofactor>
</comment>
<keyword evidence="3" id="KW-0349">Heme</keyword>
<dbReference type="PANTHER" id="PTHR46696:SF4">
    <property type="entry name" value="BIOTIN BIOSYNTHESIS CYTOCHROME P450"/>
    <property type="match status" value="1"/>
</dbReference>
<evidence type="ECO:0000313" key="10">
    <source>
        <dbReference type="Proteomes" id="UP001651690"/>
    </source>
</evidence>
<comment type="caution">
    <text evidence="9">The sequence shown here is derived from an EMBL/GenBank/DDBJ whole genome shotgun (WGS) entry which is preliminary data.</text>
</comment>
<dbReference type="Gene3D" id="1.10.630.10">
    <property type="entry name" value="Cytochrome P450"/>
    <property type="match status" value="1"/>
</dbReference>
<keyword evidence="7" id="KW-0503">Monooxygenase</keyword>
<comment type="similarity">
    <text evidence="2">Belongs to the cytochrome P450 family.</text>
</comment>
<keyword evidence="5" id="KW-0560">Oxidoreductase</keyword>
<feature type="compositionally biased region" description="Polar residues" evidence="8">
    <location>
        <begin position="1"/>
        <end position="10"/>
    </location>
</feature>
<keyword evidence="6" id="KW-0408">Iron</keyword>
<protein>
    <submittedName>
        <fullName evidence="9">Cytochrome P450</fullName>
    </submittedName>
</protein>
<evidence type="ECO:0000256" key="1">
    <source>
        <dbReference type="ARBA" id="ARBA00001971"/>
    </source>
</evidence>
<dbReference type="InterPro" id="IPR036396">
    <property type="entry name" value="Cyt_P450_sf"/>
</dbReference>
<evidence type="ECO:0000313" key="9">
    <source>
        <dbReference type="EMBL" id="MCP9272576.1"/>
    </source>
</evidence>
<evidence type="ECO:0000256" key="6">
    <source>
        <dbReference type="ARBA" id="ARBA00023004"/>
    </source>
</evidence>
<dbReference type="Proteomes" id="UP001651690">
    <property type="component" value="Unassembled WGS sequence"/>
</dbReference>